<dbReference type="InterPro" id="IPR000150">
    <property type="entry name" value="Cof"/>
</dbReference>
<keyword evidence="3" id="KW-1185">Reference proteome</keyword>
<dbReference type="PROSITE" id="PS01229">
    <property type="entry name" value="COF_2"/>
    <property type="match status" value="1"/>
</dbReference>
<dbReference type="Pfam" id="PF08282">
    <property type="entry name" value="Hydrolase_3"/>
    <property type="match status" value="1"/>
</dbReference>
<dbReference type="PANTHER" id="PTHR10000">
    <property type="entry name" value="PHOSPHOSERINE PHOSPHATASE"/>
    <property type="match status" value="1"/>
</dbReference>
<organism evidence="2 3">
    <name type="scientific">Microbacterium oryzae</name>
    <dbReference type="NCBI Taxonomy" id="743009"/>
    <lineage>
        <taxon>Bacteria</taxon>
        <taxon>Bacillati</taxon>
        <taxon>Actinomycetota</taxon>
        <taxon>Actinomycetes</taxon>
        <taxon>Micrococcales</taxon>
        <taxon>Microbacteriaceae</taxon>
        <taxon>Microbacterium</taxon>
    </lineage>
</organism>
<feature type="compositionally biased region" description="Basic residues" evidence="1">
    <location>
        <begin position="7"/>
        <end position="23"/>
    </location>
</feature>
<protein>
    <submittedName>
        <fullName evidence="2">HAD family hydrolase</fullName>
    </submittedName>
</protein>
<dbReference type="GO" id="GO:0005829">
    <property type="term" value="C:cytosol"/>
    <property type="evidence" value="ECO:0007669"/>
    <property type="project" value="TreeGrafter"/>
</dbReference>
<dbReference type="InterPro" id="IPR023214">
    <property type="entry name" value="HAD_sf"/>
</dbReference>
<evidence type="ECO:0000256" key="1">
    <source>
        <dbReference type="SAM" id="MobiDB-lite"/>
    </source>
</evidence>
<gene>
    <name evidence="2" type="ORF">D7D94_09755</name>
</gene>
<sequence>MVDPHRRGGCHLVRHPRHRRGAARRLPPPASRAGRAVTAPFRRRIVFLDIDGTILRHDGTIPAATTTAIRRARANGHLVFLATGRTPLEIDEQVTDIGFDGVVAGAGAFVQHEDEWIIERLMPEAACRRLREEFDALGLDYVLQGREYAYPTPGMQARLRAQLGLPEHDGRDGAAERGLGRYLGPIAPLRHDLTAKAVFSGDDLGAYDDVVRAVGAEFTVITGTIPGMGTASGEVSMPGVTKGSAILELLDRIGMDPADAIAMGDNNNDLEMLEAVGLGIAMGNGTVQAKQAADEVTESIDEDGLARAFARHRLI</sequence>
<dbReference type="GO" id="GO:0016791">
    <property type="term" value="F:phosphatase activity"/>
    <property type="evidence" value="ECO:0007669"/>
    <property type="project" value="TreeGrafter"/>
</dbReference>
<keyword evidence="2" id="KW-0378">Hydrolase</keyword>
<dbReference type="Gene3D" id="3.30.1240.10">
    <property type="match status" value="1"/>
</dbReference>
<accession>A0A6I6DSH5</accession>
<feature type="region of interest" description="Disordered" evidence="1">
    <location>
        <begin position="1"/>
        <end position="34"/>
    </location>
</feature>
<dbReference type="GO" id="GO:0000287">
    <property type="term" value="F:magnesium ion binding"/>
    <property type="evidence" value="ECO:0007669"/>
    <property type="project" value="TreeGrafter"/>
</dbReference>
<evidence type="ECO:0000313" key="3">
    <source>
        <dbReference type="Proteomes" id="UP000422989"/>
    </source>
</evidence>
<evidence type="ECO:0000313" key="2">
    <source>
        <dbReference type="EMBL" id="QGU27915.1"/>
    </source>
</evidence>
<dbReference type="InterPro" id="IPR036412">
    <property type="entry name" value="HAD-like_sf"/>
</dbReference>
<reference evidence="2 3" key="1">
    <citation type="submission" date="2018-09" db="EMBL/GenBank/DDBJ databases">
        <title>Whole genome sequencing of Microbacterium oryzae strain MB-10T.</title>
        <authorList>
            <person name="Das S.K."/>
        </authorList>
    </citation>
    <scope>NUCLEOTIDE SEQUENCE [LARGE SCALE GENOMIC DNA]</scope>
    <source>
        <strain evidence="2 3">MB-10</strain>
    </source>
</reference>
<dbReference type="AlphaFoldDB" id="A0A6I6DSH5"/>
<dbReference type="KEGG" id="moj:D7D94_09755"/>
<dbReference type="SUPFAM" id="SSF56784">
    <property type="entry name" value="HAD-like"/>
    <property type="match status" value="1"/>
</dbReference>
<dbReference type="NCBIfam" id="TIGR00099">
    <property type="entry name" value="Cof-subfamily"/>
    <property type="match status" value="1"/>
</dbReference>
<dbReference type="OrthoDB" id="3180855at2"/>
<proteinExistence type="predicted"/>
<dbReference type="Gene3D" id="3.40.50.1000">
    <property type="entry name" value="HAD superfamily/HAD-like"/>
    <property type="match status" value="1"/>
</dbReference>
<dbReference type="EMBL" id="CP032550">
    <property type="protein sequence ID" value="QGU27915.1"/>
    <property type="molecule type" value="Genomic_DNA"/>
</dbReference>
<name>A0A6I6DSH5_9MICO</name>
<dbReference type="Proteomes" id="UP000422989">
    <property type="component" value="Chromosome"/>
</dbReference>
<dbReference type="PANTHER" id="PTHR10000:SF25">
    <property type="entry name" value="PHOSPHATASE YKRA-RELATED"/>
    <property type="match status" value="1"/>
</dbReference>